<feature type="chain" id="PRO_5040728231" description="GDSL family lipase" evidence="2">
    <location>
        <begin position="29"/>
        <end position="320"/>
    </location>
</feature>
<dbReference type="InterPro" id="IPR001087">
    <property type="entry name" value="GDSL"/>
</dbReference>
<feature type="signal peptide" evidence="2">
    <location>
        <begin position="1"/>
        <end position="28"/>
    </location>
</feature>
<dbReference type="Pfam" id="PF00657">
    <property type="entry name" value="Lipase_GDSL"/>
    <property type="match status" value="1"/>
</dbReference>
<evidence type="ECO:0000313" key="4">
    <source>
        <dbReference type="Proteomes" id="UP001144352"/>
    </source>
</evidence>
<name>A0A9W6G2S9_9BACT</name>
<evidence type="ECO:0008006" key="5">
    <source>
        <dbReference type="Google" id="ProtNLM"/>
    </source>
</evidence>
<keyword evidence="1" id="KW-0378">Hydrolase</keyword>
<dbReference type="AlphaFoldDB" id="A0A9W6G2S9"/>
<organism evidence="3 4">
    <name type="scientific">Geobacter hydrogenophilus</name>
    <dbReference type="NCBI Taxonomy" id="40983"/>
    <lineage>
        <taxon>Bacteria</taxon>
        <taxon>Pseudomonadati</taxon>
        <taxon>Thermodesulfobacteriota</taxon>
        <taxon>Desulfuromonadia</taxon>
        <taxon>Geobacterales</taxon>
        <taxon>Geobacteraceae</taxon>
        <taxon>Geobacter</taxon>
    </lineage>
</organism>
<gene>
    <name evidence="3" type="ORF">GHYDROH2_34210</name>
</gene>
<dbReference type="RefSeq" id="WP_214184745.1">
    <property type="nucleotide sequence ID" value="NZ_BSDS01000002.1"/>
</dbReference>
<dbReference type="CDD" id="cd01846">
    <property type="entry name" value="fatty_acyltransferase_like"/>
    <property type="match status" value="1"/>
</dbReference>
<dbReference type="PANTHER" id="PTHR45648">
    <property type="entry name" value="GDSL LIPASE/ACYLHYDROLASE FAMILY PROTEIN (AFU_ORTHOLOGUE AFUA_4G14700)"/>
    <property type="match status" value="1"/>
</dbReference>
<dbReference type="Gene3D" id="3.40.50.1110">
    <property type="entry name" value="SGNH hydrolase"/>
    <property type="match status" value="1"/>
</dbReference>
<keyword evidence="2" id="KW-0732">Signal</keyword>
<dbReference type="Proteomes" id="UP001144352">
    <property type="component" value="Unassembled WGS sequence"/>
</dbReference>
<evidence type="ECO:0000313" key="3">
    <source>
        <dbReference type="EMBL" id="GLI39920.1"/>
    </source>
</evidence>
<dbReference type="SUPFAM" id="SSF52266">
    <property type="entry name" value="SGNH hydrolase"/>
    <property type="match status" value="1"/>
</dbReference>
<protein>
    <recommendedName>
        <fullName evidence="5">GDSL family lipase</fullName>
    </recommendedName>
</protein>
<dbReference type="EMBL" id="BSDS01000002">
    <property type="protein sequence ID" value="GLI39920.1"/>
    <property type="molecule type" value="Genomic_DNA"/>
</dbReference>
<dbReference type="PANTHER" id="PTHR45648:SF22">
    <property type="entry name" value="GDSL LIPASE_ACYLHYDROLASE FAMILY PROTEIN (AFU_ORTHOLOGUE AFUA_4G14700)"/>
    <property type="match status" value="1"/>
</dbReference>
<reference evidence="3" key="1">
    <citation type="submission" date="2022-12" db="EMBL/GenBank/DDBJ databases">
        <title>Reference genome sequencing for broad-spectrum identification of bacterial and archaeal isolates by mass spectrometry.</title>
        <authorList>
            <person name="Sekiguchi Y."/>
            <person name="Tourlousse D.M."/>
        </authorList>
    </citation>
    <scope>NUCLEOTIDE SEQUENCE</scope>
    <source>
        <strain evidence="3">H2</strain>
    </source>
</reference>
<accession>A0A9W6G2S9</accession>
<evidence type="ECO:0000256" key="2">
    <source>
        <dbReference type="SAM" id="SignalP"/>
    </source>
</evidence>
<dbReference type="InterPro" id="IPR036514">
    <property type="entry name" value="SGNH_hydro_sf"/>
</dbReference>
<keyword evidence="4" id="KW-1185">Reference proteome</keyword>
<proteinExistence type="predicted"/>
<evidence type="ECO:0000256" key="1">
    <source>
        <dbReference type="ARBA" id="ARBA00022801"/>
    </source>
</evidence>
<comment type="caution">
    <text evidence="3">The sequence shown here is derived from an EMBL/GenBank/DDBJ whole genome shotgun (WGS) entry which is preliminary data.</text>
</comment>
<sequence>MKTMRVNRWAVMGLLLALVLQAPGWAMAQTTFGRIVVFGDSLSDPGNLFALEGGANTPPYTSLDQLLIPDSPYARGGHHFSNGATWVEQLARPLGLAGNTRPAFQGSGTEATNYAVGGARAHEDGINVNLQSQVTAFLNAFGGAAPADALYVVEFGSNDIRDALAAGAAGGPILEGALTAVGSNIGVLYAAGARKFLVCNAPDISLTPAVLTLDKFTPGAGQFAQFLSSTYNSGLDLLLGSMAVLPGIEIVRVDFFQKLHEIVAAPAAFGLSVVDRACVTPDTPPYACQNPDQFLFWDGTHPTKAVHAIMSQEAASALAN</sequence>
<dbReference type="GO" id="GO:0016788">
    <property type="term" value="F:hydrolase activity, acting on ester bonds"/>
    <property type="evidence" value="ECO:0007669"/>
    <property type="project" value="InterPro"/>
</dbReference>
<dbReference type="InterPro" id="IPR051058">
    <property type="entry name" value="GDSL_Est/Lipase"/>
</dbReference>